<feature type="transmembrane region" description="Helical" evidence="1">
    <location>
        <begin position="95"/>
        <end position="117"/>
    </location>
</feature>
<evidence type="ECO:0000256" key="1">
    <source>
        <dbReference type="SAM" id="Phobius"/>
    </source>
</evidence>
<keyword evidence="1" id="KW-0472">Membrane</keyword>
<dbReference type="Proteomes" id="UP000295830">
    <property type="component" value="Unassembled WGS sequence"/>
</dbReference>
<dbReference type="EMBL" id="SOAX01000001">
    <property type="protein sequence ID" value="TDT44257.1"/>
    <property type="molecule type" value="Genomic_DNA"/>
</dbReference>
<dbReference type="RefSeq" id="WP_133734657.1">
    <property type="nucleotide sequence ID" value="NZ_SOAX01000001.1"/>
</dbReference>
<keyword evidence="1" id="KW-1133">Transmembrane helix</keyword>
<protein>
    <submittedName>
        <fullName evidence="2">Uncharacterized protein</fullName>
    </submittedName>
</protein>
<gene>
    <name evidence="2" type="ORF">DES49_0357</name>
</gene>
<sequence length="121" mass="13545">MIELSKDVFFPVFGVCVFAMAISWIAFARLSMARIESEMQRDGLPRPCSWDGIGYRALWYAYAIVLPVGPWNPSNDPTIDVPAVRRYATPFDRKLGLFFMVAGLLFVFVGLVGGIALDLHK</sequence>
<dbReference type="OrthoDB" id="6386446at2"/>
<name>A0A4R7K2I0_9GAMM</name>
<accession>A0A4R7K2I0</accession>
<organism evidence="2 3">
    <name type="scientific">Halospina denitrificans</name>
    <dbReference type="NCBI Taxonomy" id="332522"/>
    <lineage>
        <taxon>Bacteria</taxon>
        <taxon>Pseudomonadati</taxon>
        <taxon>Pseudomonadota</taxon>
        <taxon>Gammaproteobacteria</taxon>
        <taxon>Halospina</taxon>
    </lineage>
</organism>
<reference evidence="2 3" key="1">
    <citation type="submission" date="2019-03" db="EMBL/GenBank/DDBJ databases">
        <title>Genomic Encyclopedia of Type Strains, Phase IV (KMG-IV): sequencing the most valuable type-strain genomes for metagenomic binning, comparative biology and taxonomic classification.</title>
        <authorList>
            <person name="Goeker M."/>
        </authorList>
    </citation>
    <scope>NUCLEOTIDE SEQUENCE [LARGE SCALE GENOMIC DNA]</scope>
    <source>
        <strain evidence="2 3">DSM 15505</strain>
    </source>
</reference>
<keyword evidence="3" id="KW-1185">Reference proteome</keyword>
<proteinExistence type="predicted"/>
<evidence type="ECO:0000313" key="2">
    <source>
        <dbReference type="EMBL" id="TDT44257.1"/>
    </source>
</evidence>
<comment type="caution">
    <text evidence="2">The sequence shown here is derived from an EMBL/GenBank/DDBJ whole genome shotgun (WGS) entry which is preliminary data.</text>
</comment>
<keyword evidence="1" id="KW-0812">Transmembrane</keyword>
<evidence type="ECO:0000313" key="3">
    <source>
        <dbReference type="Proteomes" id="UP000295830"/>
    </source>
</evidence>
<feature type="transmembrane region" description="Helical" evidence="1">
    <location>
        <begin position="12"/>
        <end position="32"/>
    </location>
</feature>
<dbReference type="AlphaFoldDB" id="A0A4R7K2I0"/>